<comment type="caution">
    <text evidence="1">The sequence shown here is derived from an EMBL/GenBank/DDBJ whole genome shotgun (WGS) entry which is preliminary data.</text>
</comment>
<evidence type="ECO:0000313" key="2">
    <source>
        <dbReference type="Proteomes" id="UP001056120"/>
    </source>
</evidence>
<accession>A0ACB9KBZ6</accession>
<reference evidence="2" key="1">
    <citation type="journal article" date="2022" name="Mol. Ecol. Resour.">
        <title>The genomes of chicory, endive, great burdock and yacon provide insights into Asteraceae palaeo-polyploidization history and plant inulin production.</title>
        <authorList>
            <person name="Fan W."/>
            <person name="Wang S."/>
            <person name="Wang H."/>
            <person name="Wang A."/>
            <person name="Jiang F."/>
            <person name="Liu H."/>
            <person name="Zhao H."/>
            <person name="Xu D."/>
            <person name="Zhang Y."/>
        </authorList>
    </citation>
    <scope>NUCLEOTIDE SEQUENCE [LARGE SCALE GENOMIC DNA]</scope>
    <source>
        <strain evidence="2">cv. Yunnan</strain>
    </source>
</reference>
<proteinExistence type="predicted"/>
<keyword evidence="2" id="KW-1185">Reference proteome</keyword>
<organism evidence="1 2">
    <name type="scientific">Smallanthus sonchifolius</name>
    <dbReference type="NCBI Taxonomy" id="185202"/>
    <lineage>
        <taxon>Eukaryota</taxon>
        <taxon>Viridiplantae</taxon>
        <taxon>Streptophyta</taxon>
        <taxon>Embryophyta</taxon>
        <taxon>Tracheophyta</taxon>
        <taxon>Spermatophyta</taxon>
        <taxon>Magnoliopsida</taxon>
        <taxon>eudicotyledons</taxon>
        <taxon>Gunneridae</taxon>
        <taxon>Pentapetalae</taxon>
        <taxon>asterids</taxon>
        <taxon>campanulids</taxon>
        <taxon>Asterales</taxon>
        <taxon>Asteraceae</taxon>
        <taxon>Asteroideae</taxon>
        <taxon>Heliantheae alliance</taxon>
        <taxon>Millerieae</taxon>
        <taxon>Smallanthus</taxon>
    </lineage>
</organism>
<name>A0ACB9KBZ6_9ASTR</name>
<dbReference type="Proteomes" id="UP001056120">
    <property type="component" value="Linkage Group LG01"/>
</dbReference>
<dbReference type="EMBL" id="CM042018">
    <property type="protein sequence ID" value="KAI3829700.1"/>
    <property type="molecule type" value="Genomic_DNA"/>
</dbReference>
<sequence length="170" mass="18596">MDNLWQEFNSAGAFHLPESPRKPMEFLSRSWSDAALQTLHSPPSPLISKSRTAAVVTPETTGVFAVDAAEDSDVSPLASGRLSHSSGPLNPSHMEETDSLHISPSDEYEDVVKLLQTAALYLLFELLRLIKSCLSTAQFLAAGLLAAASVTCLEDNELWFYSFRLNRVVS</sequence>
<reference evidence="1 2" key="2">
    <citation type="journal article" date="2022" name="Mol. Ecol. Resour.">
        <title>The genomes of chicory, endive, great burdock and yacon provide insights into Asteraceae paleo-polyploidization history and plant inulin production.</title>
        <authorList>
            <person name="Fan W."/>
            <person name="Wang S."/>
            <person name="Wang H."/>
            <person name="Wang A."/>
            <person name="Jiang F."/>
            <person name="Liu H."/>
            <person name="Zhao H."/>
            <person name="Xu D."/>
            <person name="Zhang Y."/>
        </authorList>
    </citation>
    <scope>NUCLEOTIDE SEQUENCE [LARGE SCALE GENOMIC DNA]</scope>
    <source>
        <strain evidence="2">cv. Yunnan</strain>
        <tissue evidence="1">Leaves</tissue>
    </source>
</reference>
<gene>
    <name evidence="1" type="ORF">L1987_03828</name>
</gene>
<protein>
    <submittedName>
        <fullName evidence="1">Uncharacterized protein</fullName>
    </submittedName>
</protein>
<evidence type="ECO:0000313" key="1">
    <source>
        <dbReference type="EMBL" id="KAI3829700.1"/>
    </source>
</evidence>